<keyword evidence="2" id="KW-0812">Transmembrane</keyword>
<dbReference type="PANTHER" id="PTHR22911:SF79">
    <property type="entry name" value="MOBA-LIKE NTP TRANSFERASE DOMAIN-CONTAINING PROTEIN"/>
    <property type="match status" value="1"/>
</dbReference>
<feature type="transmembrane region" description="Helical" evidence="2">
    <location>
        <begin position="95"/>
        <end position="120"/>
    </location>
</feature>
<protein>
    <submittedName>
        <fullName evidence="4">Putative permease, DMT superfamily</fullName>
    </submittedName>
</protein>
<dbReference type="HOGENOM" id="CLU_033863_9_1_9"/>
<evidence type="ECO:0000313" key="5">
    <source>
        <dbReference type="Proteomes" id="UP000005262"/>
    </source>
</evidence>
<dbReference type="SUPFAM" id="SSF103481">
    <property type="entry name" value="Multidrug resistance efflux transporter EmrE"/>
    <property type="match status" value="2"/>
</dbReference>
<feature type="transmembrane region" description="Helical" evidence="2">
    <location>
        <begin position="185"/>
        <end position="202"/>
    </location>
</feature>
<accession>J7IRE4</accession>
<evidence type="ECO:0000259" key="3">
    <source>
        <dbReference type="Pfam" id="PF00892"/>
    </source>
</evidence>
<dbReference type="eggNOG" id="COG0697">
    <property type="taxonomic scope" value="Bacteria"/>
</dbReference>
<keyword evidence="5" id="KW-1185">Reference proteome</keyword>
<feature type="domain" description="EamA" evidence="3">
    <location>
        <begin position="9"/>
        <end position="143"/>
    </location>
</feature>
<dbReference type="Gene3D" id="1.10.3730.20">
    <property type="match status" value="1"/>
</dbReference>
<reference evidence="5" key="2">
    <citation type="submission" date="2012-08" db="EMBL/GenBank/DDBJ databases">
        <title>Finished genome of Desulfosporosinus meridiei DSM 13257.</title>
        <authorList>
            <person name="Huntemann M."/>
            <person name="Wei C.-L."/>
            <person name="Han J."/>
            <person name="Detter J.C."/>
            <person name="Han C."/>
            <person name="Davenport K."/>
            <person name="Daligault H."/>
            <person name="Erkkila T."/>
            <person name="Gu W."/>
            <person name="Munk A.C.C."/>
            <person name="Teshima H."/>
            <person name="Xu Y."/>
            <person name="Chain P."/>
            <person name="Tapia R."/>
            <person name="Chen A."/>
            <person name="Krypides N."/>
            <person name="Mavromatis K."/>
            <person name="Markowitz V."/>
            <person name="Szeto E."/>
            <person name="Ivanova N."/>
            <person name="Mikhailova N."/>
            <person name="Ovchinnikova G."/>
            <person name="Pagani I."/>
            <person name="Pati A."/>
            <person name="Goodwin L."/>
            <person name="Peters L."/>
            <person name="Pitluck S."/>
            <person name="Woyke T."/>
            <person name="Pester M."/>
            <person name="Spring S."/>
            <person name="Ollivier B."/>
            <person name="Rattei T."/>
            <person name="Klenk H.-P."/>
            <person name="Wagner M."/>
            <person name="Loy A."/>
        </authorList>
    </citation>
    <scope>NUCLEOTIDE SEQUENCE [LARGE SCALE GENOMIC DNA]</scope>
    <source>
        <strain evidence="5">ATCC BAA-275 / DSM 13257 / NCIMB 13706 / S10</strain>
    </source>
</reference>
<feature type="domain" description="EamA" evidence="3">
    <location>
        <begin position="155"/>
        <end position="294"/>
    </location>
</feature>
<feature type="transmembrane region" description="Helical" evidence="2">
    <location>
        <begin position="12"/>
        <end position="34"/>
    </location>
</feature>
<dbReference type="EMBL" id="CP003629">
    <property type="protein sequence ID" value="AFQ42754.1"/>
    <property type="molecule type" value="Genomic_DNA"/>
</dbReference>
<dbReference type="PANTHER" id="PTHR22911">
    <property type="entry name" value="ACYL-MALONYL CONDENSING ENZYME-RELATED"/>
    <property type="match status" value="1"/>
</dbReference>
<evidence type="ECO:0000256" key="2">
    <source>
        <dbReference type="SAM" id="Phobius"/>
    </source>
</evidence>
<dbReference type="Proteomes" id="UP000005262">
    <property type="component" value="Chromosome"/>
</dbReference>
<name>J7IRE4_DESMD</name>
<dbReference type="OrthoDB" id="6707571at2"/>
<feature type="transmembrane region" description="Helical" evidence="2">
    <location>
        <begin position="71"/>
        <end position="89"/>
    </location>
</feature>
<gene>
    <name evidence="4" type="ordered locus">Desmer_0722</name>
</gene>
<feature type="transmembrane region" description="Helical" evidence="2">
    <location>
        <begin position="222"/>
        <end position="242"/>
    </location>
</feature>
<feature type="transmembrane region" description="Helical" evidence="2">
    <location>
        <begin position="156"/>
        <end position="173"/>
    </location>
</feature>
<feature type="transmembrane region" description="Helical" evidence="2">
    <location>
        <begin position="254"/>
        <end position="273"/>
    </location>
</feature>
<comment type="similarity">
    <text evidence="1">Belongs to the EamA transporter family.</text>
</comment>
<dbReference type="RefSeq" id="WP_014901674.1">
    <property type="nucleotide sequence ID" value="NC_018515.1"/>
</dbReference>
<reference evidence="4 5" key="1">
    <citation type="journal article" date="2012" name="J. Bacteriol.">
        <title>Complete genome sequences of Desulfosporosinus orientis DSM765T, Desulfosporosinus youngiae DSM17734T, Desulfosporosinus meridiei DSM13257T, and Desulfosporosinus acidiphilus DSM22704T.</title>
        <authorList>
            <person name="Pester M."/>
            <person name="Brambilla E."/>
            <person name="Alazard D."/>
            <person name="Rattei T."/>
            <person name="Weinmaier T."/>
            <person name="Han J."/>
            <person name="Lucas S."/>
            <person name="Lapidus A."/>
            <person name="Cheng J.F."/>
            <person name="Goodwin L."/>
            <person name="Pitluck S."/>
            <person name="Peters L."/>
            <person name="Ovchinnikova G."/>
            <person name="Teshima H."/>
            <person name="Detter J.C."/>
            <person name="Han C.S."/>
            <person name="Tapia R."/>
            <person name="Land M.L."/>
            <person name="Hauser L."/>
            <person name="Kyrpides N.C."/>
            <person name="Ivanova N.N."/>
            <person name="Pagani I."/>
            <person name="Huntmann M."/>
            <person name="Wei C.L."/>
            <person name="Davenport K.W."/>
            <person name="Daligault H."/>
            <person name="Chain P.S."/>
            <person name="Chen A."/>
            <person name="Mavromatis K."/>
            <person name="Markowitz V."/>
            <person name="Szeto E."/>
            <person name="Mikhailova N."/>
            <person name="Pati A."/>
            <person name="Wagner M."/>
            <person name="Woyke T."/>
            <person name="Ollivier B."/>
            <person name="Klenk H.P."/>
            <person name="Spring S."/>
            <person name="Loy A."/>
        </authorList>
    </citation>
    <scope>NUCLEOTIDE SEQUENCE [LARGE SCALE GENOMIC DNA]</scope>
    <source>
        <strain evidence="5">ATCC BAA-275 / DSM 13257 / NCIMB 13706 / S10</strain>
    </source>
</reference>
<keyword evidence="2" id="KW-1133">Transmembrane helix</keyword>
<sequence length="310" mass="33939">MKTLSAKGTGFIFGIFSAIFWGTNGTFCTLMSNLGINTTSIAILAPSFNLVFFSTLLAITNKSGFKIPIKFFALLLFAGLISAITNTAFVKSVNYFPVGVVSTLIFCNIFVIMIISRIVFKSPITLKKIGAAISAIFGICLVLDVFSQGFNLNLNGVIWVILTILTWSILMTLEKYLLDQGIDENAILMYIALFAVIILSISNPPIAQVKNIIQIGNQTNGYALLLILGFGLIPQIGCYSLYMKGLKYIEPSYMQIMYSLDPVVASILGFLVFNQTMKLSNILGICVIIGVVIYIQIAENLMPDRTQVVI</sequence>
<dbReference type="AlphaFoldDB" id="J7IRE4"/>
<dbReference type="InterPro" id="IPR037185">
    <property type="entry name" value="EmrE-like"/>
</dbReference>
<dbReference type="Pfam" id="PF00892">
    <property type="entry name" value="EamA"/>
    <property type="match status" value="2"/>
</dbReference>
<keyword evidence="2" id="KW-0472">Membrane</keyword>
<evidence type="ECO:0000256" key="1">
    <source>
        <dbReference type="ARBA" id="ARBA00007362"/>
    </source>
</evidence>
<feature type="transmembrane region" description="Helical" evidence="2">
    <location>
        <begin position="40"/>
        <end position="59"/>
    </location>
</feature>
<proteinExistence type="inferred from homology"/>
<dbReference type="KEGG" id="dmi:Desmer_0722"/>
<evidence type="ECO:0000313" key="4">
    <source>
        <dbReference type="EMBL" id="AFQ42754.1"/>
    </source>
</evidence>
<dbReference type="GO" id="GO:0016020">
    <property type="term" value="C:membrane"/>
    <property type="evidence" value="ECO:0007669"/>
    <property type="project" value="InterPro"/>
</dbReference>
<feature type="transmembrane region" description="Helical" evidence="2">
    <location>
        <begin position="132"/>
        <end position="150"/>
    </location>
</feature>
<organism evidence="4 5">
    <name type="scientific">Desulfosporosinus meridiei (strain ATCC BAA-275 / DSM 13257 / KCTC 12902 / NCIMB 13706 / S10)</name>
    <dbReference type="NCBI Taxonomy" id="768704"/>
    <lineage>
        <taxon>Bacteria</taxon>
        <taxon>Bacillati</taxon>
        <taxon>Bacillota</taxon>
        <taxon>Clostridia</taxon>
        <taxon>Eubacteriales</taxon>
        <taxon>Desulfitobacteriaceae</taxon>
        <taxon>Desulfosporosinus</taxon>
    </lineage>
</organism>
<feature type="transmembrane region" description="Helical" evidence="2">
    <location>
        <begin position="279"/>
        <end position="297"/>
    </location>
</feature>
<dbReference type="InterPro" id="IPR000620">
    <property type="entry name" value="EamA_dom"/>
</dbReference>